<keyword evidence="3 6" id="KW-0812">Transmembrane</keyword>
<proteinExistence type="predicted"/>
<dbReference type="InterPro" id="IPR011701">
    <property type="entry name" value="MFS"/>
</dbReference>
<dbReference type="GO" id="GO:0022857">
    <property type="term" value="F:transmembrane transporter activity"/>
    <property type="evidence" value="ECO:0007669"/>
    <property type="project" value="InterPro"/>
</dbReference>
<evidence type="ECO:0000256" key="6">
    <source>
        <dbReference type="SAM" id="Phobius"/>
    </source>
</evidence>
<evidence type="ECO:0000259" key="7">
    <source>
        <dbReference type="PROSITE" id="PS50850"/>
    </source>
</evidence>
<protein>
    <submittedName>
        <fullName evidence="8">Uncharacterized MFS-type transporter</fullName>
    </submittedName>
</protein>
<reference evidence="8" key="1">
    <citation type="submission" date="2020-02" db="EMBL/GenBank/DDBJ databases">
        <authorList>
            <person name="Meier V. D."/>
        </authorList>
    </citation>
    <scope>NUCLEOTIDE SEQUENCE</scope>
    <source>
        <strain evidence="8">AVDCRST_MAG66</strain>
    </source>
</reference>
<dbReference type="PROSITE" id="PS50850">
    <property type="entry name" value="MFS"/>
    <property type="match status" value="1"/>
</dbReference>
<dbReference type="PRINTS" id="PR01036">
    <property type="entry name" value="TCRTETB"/>
</dbReference>
<feature type="transmembrane region" description="Helical" evidence="6">
    <location>
        <begin position="76"/>
        <end position="97"/>
    </location>
</feature>
<organism evidence="8">
    <name type="scientific">uncultured Pseudonocardia sp</name>
    <dbReference type="NCBI Taxonomy" id="211455"/>
    <lineage>
        <taxon>Bacteria</taxon>
        <taxon>Bacillati</taxon>
        <taxon>Actinomycetota</taxon>
        <taxon>Actinomycetes</taxon>
        <taxon>Pseudonocardiales</taxon>
        <taxon>Pseudonocardiaceae</taxon>
        <taxon>Pseudonocardia</taxon>
        <taxon>environmental samples</taxon>
    </lineage>
</organism>
<dbReference type="InterPro" id="IPR036259">
    <property type="entry name" value="MFS_trans_sf"/>
</dbReference>
<sequence length="168" mass="17098">MLPELGATFGVSASTAATSVTAYLLPFAALMLVSGTYGERWGRRRTVVVGYGVYVLASLACALAASWPLFLAARALQGAANAFTTPLLLAALASAVAPDRLGRALGWFGSLQSAGQTSAPLLGGLAAEVDWRWAFVGVAAVAALLGVAGIPPGAARTGRPSLRSAWRP</sequence>
<dbReference type="Gene3D" id="1.20.1720.10">
    <property type="entry name" value="Multidrug resistance protein D"/>
    <property type="match status" value="1"/>
</dbReference>
<evidence type="ECO:0000313" key="8">
    <source>
        <dbReference type="EMBL" id="CAA9406509.1"/>
    </source>
</evidence>
<keyword evidence="2" id="KW-0813">Transport</keyword>
<evidence type="ECO:0000256" key="2">
    <source>
        <dbReference type="ARBA" id="ARBA00022448"/>
    </source>
</evidence>
<evidence type="ECO:0000256" key="5">
    <source>
        <dbReference type="ARBA" id="ARBA00023136"/>
    </source>
</evidence>
<feature type="transmembrane region" description="Helical" evidence="6">
    <location>
        <begin position="49"/>
        <end position="70"/>
    </location>
</feature>
<dbReference type="EMBL" id="CADCUS010000262">
    <property type="protein sequence ID" value="CAA9406509.1"/>
    <property type="molecule type" value="Genomic_DNA"/>
</dbReference>
<comment type="subcellular location">
    <subcellularLocation>
        <location evidence="1">Cell membrane</location>
        <topology evidence="1">Multi-pass membrane protein</topology>
    </subcellularLocation>
</comment>
<dbReference type="InterPro" id="IPR020846">
    <property type="entry name" value="MFS_dom"/>
</dbReference>
<feature type="transmembrane region" description="Helical" evidence="6">
    <location>
        <begin position="20"/>
        <end position="37"/>
    </location>
</feature>
<evidence type="ECO:0000256" key="4">
    <source>
        <dbReference type="ARBA" id="ARBA00022989"/>
    </source>
</evidence>
<dbReference type="AlphaFoldDB" id="A0A6J4P9K9"/>
<feature type="non-terminal residue" evidence="8">
    <location>
        <position position="168"/>
    </location>
</feature>
<gene>
    <name evidence="8" type="ORF">AVDCRST_MAG66-1782</name>
</gene>
<keyword evidence="4 6" id="KW-1133">Transmembrane helix</keyword>
<evidence type="ECO:0000256" key="3">
    <source>
        <dbReference type="ARBA" id="ARBA00022692"/>
    </source>
</evidence>
<dbReference type="SUPFAM" id="SSF103473">
    <property type="entry name" value="MFS general substrate transporter"/>
    <property type="match status" value="1"/>
</dbReference>
<dbReference type="Pfam" id="PF07690">
    <property type="entry name" value="MFS_1"/>
    <property type="match status" value="1"/>
</dbReference>
<evidence type="ECO:0000256" key="1">
    <source>
        <dbReference type="ARBA" id="ARBA00004651"/>
    </source>
</evidence>
<dbReference type="PANTHER" id="PTHR42718">
    <property type="entry name" value="MAJOR FACILITATOR SUPERFAMILY MULTIDRUG TRANSPORTER MFSC"/>
    <property type="match status" value="1"/>
</dbReference>
<dbReference type="GO" id="GO:0005886">
    <property type="term" value="C:plasma membrane"/>
    <property type="evidence" value="ECO:0007669"/>
    <property type="project" value="UniProtKB-SubCell"/>
</dbReference>
<dbReference type="PANTHER" id="PTHR42718:SF9">
    <property type="entry name" value="MAJOR FACILITATOR SUPERFAMILY MULTIDRUG TRANSPORTER MFSC"/>
    <property type="match status" value="1"/>
</dbReference>
<feature type="transmembrane region" description="Helical" evidence="6">
    <location>
        <begin position="133"/>
        <end position="154"/>
    </location>
</feature>
<keyword evidence="5 6" id="KW-0472">Membrane</keyword>
<name>A0A6J4P9K9_9PSEU</name>
<accession>A0A6J4P9K9</accession>
<feature type="domain" description="Major facilitator superfamily (MFS) profile" evidence="7">
    <location>
        <begin position="1"/>
        <end position="168"/>
    </location>
</feature>